<reference evidence="2" key="1">
    <citation type="submission" date="2021-01" db="EMBL/GenBank/DDBJ databases">
        <authorList>
            <person name="Corre E."/>
            <person name="Pelletier E."/>
            <person name="Niang G."/>
            <person name="Scheremetjew M."/>
            <person name="Finn R."/>
            <person name="Kale V."/>
            <person name="Holt S."/>
            <person name="Cochrane G."/>
            <person name="Meng A."/>
            <person name="Brown T."/>
            <person name="Cohen L."/>
        </authorList>
    </citation>
    <scope>NUCLEOTIDE SEQUENCE</scope>
    <source>
        <strain evidence="2">Pbaha01</strain>
    </source>
</reference>
<proteinExistence type="predicted"/>
<protein>
    <submittedName>
        <fullName evidence="2">Uncharacterized protein</fullName>
    </submittedName>
</protein>
<accession>A0A7S0B8G4</accession>
<feature type="region of interest" description="Disordered" evidence="1">
    <location>
        <begin position="123"/>
        <end position="146"/>
    </location>
</feature>
<sequence>MQQAMGMQRCEGPQLFQGAAMAVQPAEASQQPRTLGGDLTNVAEQQERAHVLGHPGPLPPVLPAFGGGNNTATFAALAPLTLPLGSLSLPMTSLASPNGLTPLAVASPGPVSPAFVMPSLASPGPLGSPVSKTVMPPKKVKSIGRL</sequence>
<name>A0A7S0B8G4_9DINO</name>
<organism evidence="2">
    <name type="scientific">Pyrodinium bahamense</name>
    <dbReference type="NCBI Taxonomy" id="73915"/>
    <lineage>
        <taxon>Eukaryota</taxon>
        <taxon>Sar</taxon>
        <taxon>Alveolata</taxon>
        <taxon>Dinophyceae</taxon>
        <taxon>Gonyaulacales</taxon>
        <taxon>Pyrocystaceae</taxon>
        <taxon>Pyrodinium</taxon>
    </lineage>
</organism>
<evidence type="ECO:0000313" key="2">
    <source>
        <dbReference type="EMBL" id="CAD8386604.1"/>
    </source>
</evidence>
<evidence type="ECO:0000256" key="1">
    <source>
        <dbReference type="SAM" id="MobiDB-lite"/>
    </source>
</evidence>
<dbReference type="AlphaFoldDB" id="A0A7S0B8G4"/>
<dbReference type="EMBL" id="HBEG01049703">
    <property type="protein sequence ID" value="CAD8386604.1"/>
    <property type="molecule type" value="Transcribed_RNA"/>
</dbReference>
<gene>
    <name evidence="2" type="ORF">PBAH0796_LOCUS30292</name>
</gene>